<organism evidence="1 2">
    <name type="scientific">Amycolatopsis azurea DSM 43854</name>
    <dbReference type="NCBI Taxonomy" id="1238180"/>
    <lineage>
        <taxon>Bacteria</taxon>
        <taxon>Bacillati</taxon>
        <taxon>Actinomycetota</taxon>
        <taxon>Actinomycetes</taxon>
        <taxon>Pseudonocardiales</taxon>
        <taxon>Pseudonocardiaceae</taxon>
        <taxon>Amycolatopsis</taxon>
    </lineage>
</organism>
<name>M2PVS6_9PSEU</name>
<sequence>MKNSTLKVTPETPEECEEAAIRAVDHNKPDDAMVYSNLAISKAISRLTDAVDQQKR</sequence>
<dbReference type="EMBL" id="ANMG01000067">
    <property type="protein sequence ID" value="EMD23695.1"/>
    <property type="molecule type" value="Genomic_DNA"/>
</dbReference>
<protein>
    <submittedName>
        <fullName evidence="1">Uncharacterized protein</fullName>
    </submittedName>
</protein>
<dbReference type="PATRIC" id="fig|1238180.3.peg.6534"/>
<evidence type="ECO:0000313" key="1">
    <source>
        <dbReference type="EMBL" id="EMD23695.1"/>
    </source>
</evidence>
<dbReference type="RefSeq" id="WP_005164826.1">
    <property type="nucleotide sequence ID" value="NZ_ANMG01000067.1"/>
</dbReference>
<gene>
    <name evidence="1" type="ORF">C791_6781</name>
</gene>
<proteinExistence type="predicted"/>
<dbReference type="AlphaFoldDB" id="M2PVS6"/>
<comment type="caution">
    <text evidence="1">The sequence shown here is derived from an EMBL/GenBank/DDBJ whole genome shotgun (WGS) entry which is preliminary data.</text>
</comment>
<evidence type="ECO:0000313" key="2">
    <source>
        <dbReference type="Proteomes" id="UP000014137"/>
    </source>
</evidence>
<accession>M2PVS6</accession>
<reference evidence="1 2" key="1">
    <citation type="submission" date="2012-10" db="EMBL/GenBank/DDBJ databases">
        <title>Genome assembly of Amycolatopsis azurea DSM 43854.</title>
        <authorList>
            <person name="Khatri I."/>
            <person name="Kaur I."/>
            <person name="Subramanian S."/>
            <person name="Mayilraj S."/>
        </authorList>
    </citation>
    <scope>NUCLEOTIDE SEQUENCE [LARGE SCALE GENOMIC DNA]</scope>
    <source>
        <strain evidence="1 2">DSM 43854</strain>
    </source>
</reference>
<dbReference type="Proteomes" id="UP000014137">
    <property type="component" value="Unassembled WGS sequence"/>
</dbReference>